<feature type="chain" id="PRO_5012677823" description="Pentraxin family member" evidence="7">
    <location>
        <begin position="16"/>
        <end position="224"/>
    </location>
</feature>
<comment type="caution">
    <text evidence="5">Lacks conserved residue(s) required for the propagation of feature annotation.</text>
</comment>
<keyword evidence="1 6" id="KW-0479">Metal-binding</keyword>
<reference evidence="9" key="2">
    <citation type="submission" date="2025-08" db="UniProtKB">
        <authorList>
            <consortium name="Ensembl"/>
        </authorList>
    </citation>
    <scope>IDENTIFICATION</scope>
</reference>
<reference evidence="9" key="3">
    <citation type="submission" date="2025-09" db="UniProtKB">
        <authorList>
            <consortium name="Ensembl"/>
        </authorList>
    </citation>
    <scope>IDENTIFICATION</scope>
</reference>
<evidence type="ECO:0000256" key="1">
    <source>
        <dbReference type="ARBA" id="ARBA00022723"/>
    </source>
</evidence>
<evidence type="ECO:0000256" key="5">
    <source>
        <dbReference type="PROSITE-ProRule" id="PRU01172"/>
    </source>
</evidence>
<feature type="domain" description="Pentraxin (PTX)" evidence="8">
    <location>
        <begin position="26"/>
        <end position="224"/>
    </location>
</feature>
<protein>
    <recommendedName>
        <fullName evidence="6">Pentraxin family member</fullName>
    </recommendedName>
</protein>
<comment type="similarity">
    <text evidence="6">Belongs to the pentraxin family.</text>
</comment>
<dbReference type="SMART" id="SM00159">
    <property type="entry name" value="PTX"/>
    <property type="match status" value="1"/>
</dbReference>
<comment type="subcellular location">
    <subcellularLocation>
        <location evidence="6">Secreted</location>
    </subcellularLocation>
</comment>
<evidence type="ECO:0000256" key="6">
    <source>
        <dbReference type="RuleBase" id="RU362112"/>
    </source>
</evidence>
<dbReference type="PANTHER" id="PTHR45869:SF2">
    <property type="entry name" value="C-REACTIVE PROTEIN-RELATED"/>
    <property type="match status" value="1"/>
</dbReference>
<dbReference type="InterPro" id="IPR001759">
    <property type="entry name" value="PTX_dom"/>
</dbReference>
<dbReference type="Gene3D" id="2.60.120.200">
    <property type="match status" value="1"/>
</dbReference>
<dbReference type="InParanoid" id="H3BWS7"/>
<evidence type="ECO:0000256" key="2">
    <source>
        <dbReference type="ARBA" id="ARBA00022729"/>
    </source>
</evidence>
<dbReference type="GO" id="GO:0005576">
    <property type="term" value="C:extracellular region"/>
    <property type="evidence" value="ECO:0007669"/>
    <property type="project" value="UniProtKB-SubCell"/>
</dbReference>
<dbReference type="PANTHER" id="PTHR45869">
    <property type="entry name" value="C-REACTIVE PROTEIN-RELATED"/>
    <property type="match status" value="1"/>
</dbReference>
<evidence type="ECO:0000256" key="3">
    <source>
        <dbReference type="ARBA" id="ARBA00022837"/>
    </source>
</evidence>
<evidence type="ECO:0000313" key="10">
    <source>
        <dbReference type="Proteomes" id="UP000007303"/>
    </source>
</evidence>
<dbReference type="PROSITE" id="PS51828">
    <property type="entry name" value="PTX_2"/>
    <property type="match status" value="1"/>
</dbReference>
<reference evidence="10" key="1">
    <citation type="journal article" date="2004" name="Nature">
        <title>Genome duplication in the teleost fish Tetraodon nigroviridis reveals the early vertebrate proto-karyotype.</title>
        <authorList>
            <person name="Jaillon O."/>
            <person name="Aury J.-M."/>
            <person name="Brunet F."/>
            <person name="Petit J.-L."/>
            <person name="Stange-Thomann N."/>
            <person name="Mauceli E."/>
            <person name="Bouneau L."/>
            <person name="Fischer C."/>
            <person name="Ozouf-Costaz C."/>
            <person name="Bernot A."/>
            <person name="Nicaud S."/>
            <person name="Jaffe D."/>
            <person name="Fisher S."/>
            <person name="Lutfalla G."/>
            <person name="Dossat C."/>
            <person name="Segurens B."/>
            <person name="Dasilva C."/>
            <person name="Salanoubat M."/>
            <person name="Levy M."/>
            <person name="Boudet N."/>
            <person name="Castellano S."/>
            <person name="Anthouard V."/>
            <person name="Jubin C."/>
            <person name="Castelli V."/>
            <person name="Katinka M."/>
            <person name="Vacherie B."/>
            <person name="Biemont C."/>
            <person name="Skalli Z."/>
            <person name="Cattolico L."/>
            <person name="Poulain J."/>
            <person name="De Berardinis V."/>
            <person name="Cruaud C."/>
            <person name="Duprat S."/>
            <person name="Brottier P."/>
            <person name="Coutanceau J.-P."/>
            <person name="Gouzy J."/>
            <person name="Parra G."/>
            <person name="Lardier G."/>
            <person name="Chapple C."/>
            <person name="McKernan K.J."/>
            <person name="McEwan P."/>
            <person name="Bosak S."/>
            <person name="Kellis M."/>
            <person name="Volff J.-N."/>
            <person name="Guigo R."/>
            <person name="Zody M.C."/>
            <person name="Mesirov J."/>
            <person name="Lindblad-Toh K."/>
            <person name="Birren B."/>
            <person name="Nusbaum C."/>
            <person name="Kahn D."/>
            <person name="Robinson-Rechavi M."/>
            <person name="Laudet V."/>
            <person name="Schachter V."/>
            <person name="Quetier F."/>
            <person name="Saurin W."/>
            <person name="Scarpelli C."/>
            <person name="Wincker P."/>
            <person name="Lander E.S."/>
            <person name="Weissenbach J."/>
            <person name="Roest Crollius H."/>
        </authorList>
    </citation>
    <scope>NUCLEOTIDE SEQUENCE [LARGE SCALE GENOMIC DNA]</scope>
</reference>
<dbReference type="Ensembl" id="ENSTNIT00000003159.1">
    <property type="protein sequence ID" value="ENSTNIP00000000440.1"/>
    <property type="gene ID" value="ENSTNIG00000001121.1"/>
</dbReference>
<evidence type="ECO:0000256" key="4">
    <source>
        <dbReference type="ARBA" id="ARBA00023157"/>
    </source>
</evidence>
<keyword evidence="3 6" id="KW-0106">Calcium</keyword>
<dbReference type="GeneTree" id="ENSGT01100000263515"/>
<evidence type="ECO:0000259" key="8">
    <source>
        <dbReference type="PROSITE" id="PS51828"/>
    </source>
</evidence>
<dbReference type="AlphaFoldDB" id="H3BWS7"/>
<comment type="cofactor">
    <cofactor evidence="6">
        <name>Ca(2+)</name>
        <dbReference type="ChEBI" id="CHEBI:29108"/>
    </cofactor>
    <text evidence="6">Binds 2 calcium ions per subunit.</text>
</comment>
<evidence type="ECO:0000313" key="9">
    <source>
        <dbReference type="Ensembl" id="ENSTNIP00000000440.1"/>
    </source>
</evidence>
<dbReference type="Pfam" id="PF00354">
    <property type="entry name" value="Pentaxin"/>
    <property type="match status" value="1"/>
</dbReference>
<organism evidence="9 10">
    <name type="scientific">Tetraodon nigroviridis</name>
    <name type="common">Spotted green pufferfish</name>
    <name type="synonym">Chelonodon nigroviridis</name>
    <dbReference type="NCBI Taxonomy" id="99883"/>
    <lineage>
        <taxon>Eukaryota</taxon>
        <taxon>Metazoa</taxon>
        <taxon>Chordata</taxon>
        <taxon>Craniata</taxon>
        <taxon>Vertebrata</taxon>
        <taxon>Euteleostomi</taxon>
        <taxon>Actinopterygii</taxon>
        <taxon>Neopterygii</taxon>
        <taxon>Teleostei</taxon>
        <taxon>Neoteleostei</taxon>
        <taxon>Acanthomorphata</taxon>
        <taxon>Eupercaria</taxon>
        <taxon>Tetraodontiformes</taxon>
        <taxon>Tetradontoidea</taxon>
        <taxon>Tetraodontidae</taxon>
        <taxon>Tetraodon</taxon>
    </lineage>
</organism>
<dbReference type="OMA" id="KCTHTES"/>
<feature type="signal peptide" evidence="7">
    <location>
        <begin position="1"/>
        <end position="15"/>
    </location>
</feature>
<dbReference type="GO" id="GO:0046872">
    <property type="term" value="F:metal ion binding"/>
    <property type="evidence" value="ECO:0007669"/>
    <property type="project" value="UniProtKB-KW"/>
</dbReference>
<dbReference type="Proteomes" id="UP000007303">
    <property type="component" value="Unassembled WGS sequence"/>
</dbReference>
<dbReference type="HOGENOM" id="CLU_032051_2_0_1"/>
<name>H3BWS7_TETNG</name>
<dbReference type="InterPro" id="IPR013320">
    <property type="entry name" value="ConA-like_dom_sf"/>
</dbReference>
<keyword evidence="4" id="KW-1015">Disulfide bond</keyword>
<dbReference type="SUPFAM" id="SSF49899">
    <property type="entry name" value="Concanavalin A-like lectins/glucanases"/>
    <property type="match status" value="1"/>
</dbReference>
<proteinExistence type="inferred from homology"/>
<keyword evidence="10" id="KW-1185">Reference proteome</keyword>
<dbReference type="InterPro" id="IPR030476">
    <property type="entry name" value="Pentaxin_CS"/>
</dbReference>
<dbReference type="InterPro" id="IPR051005">
    <property type="entry name" value="Pentraxin_domain"/>
</dbReference>
<dbReference type="PROSITE" id="PS00289">
    <property type="entry name" value="PTX_1"/>
    <property type="match status" value="1"/>
</dbReference>
<sequence>NSVWNVSLFLQVCSGDVVCWTSEGASVRSLVFPSESSSSYVEMVPLRALSLKFTLCMRVATELHGDREFILFAYRTPSYDELNVWRESDGSLSFYLSGGAVLFQVPQLGALQTHLCFTWDSCTGAANVFMDGKKSVTKIYKKGHAIQSGGRVILGQDPDSFLGSFEAKQSLVGEIYDVNMWDSVLPDSVVHDLFTGMRVPRGNVFDWETTELKINGNVDVVAHE</sequence>
<comment type="subunit">
    <text evidence="6">Homopentamer. Pentaxin (or pentraxin) have a discoid arrangement of 5 non-covalently bound subunits.</text>
</comment>
<evidence type="ECO:0000256" key="7">
    <source>
        <dbReference type="SAM" id="SignalP"/>
    </source>
</evidence>
<dbReference type="PRINTS" id="PR00895">
    <property type="entry name" value="PENTAXIN"/>
</dbReference>
<accession>H3BWS7</accession>
<keyword evidence="2 7" id="KW-0732">Signal</keyword>